<evidence type="ECO:0000313" key="2">
    <source>
        <dbReference type="EMBL" id="UUI72937.1"/>
    </source>
</evidence>
<dbReference type="EMBL" id="CP101987">
    <property type="protein sequence ID" value="UUI72937.1"/>
    <property type="molecule type" value="Genomic_DNA"/>
</dbReference>
<keyword evidence="3" id="KW-1185">Reference proteome</keyword>
<reference evidence="2 3" key="1">
    <citation type="submission" date="2022-07" db="EMBL/GenBank/DDBJ databases">
        <title>Novel species in genus cellulomonas.</title>
        <authorList>
            <person name="Ye L."/>
        </authorList>
    </citation>
    <scope>NUCLEOTIDE SEQUENCE [LARGE SCALE GENOMIC DNA]</scope>
    <source>
        <strain evidence="3">zg-B89</strain>
    </source>
</reference>
<sequence>MAGLVNGTPGTSSSTTTPTDTADTGWWRRNRWGLVALPVALALALGASGDRVRTLWWDHDLRRPVGAAPGKTVAYHDDVLDGVDGTYPVDVQVRLDGVEDATELPRHMQLPSGARAVRVDLTLSADPGTVLVGCRLAVRDAEGTRYDHVPSAWGAAQPTVPCTPEGATGPWPSVGDGSLPSPDAGQPPRPATWSVSPVVVVPRDVEIADVVLWWQLPRYVRLDVAS</sequence>
<name>A0ABY5KUJ8_9CELL</name>
<proteinExistence type="predicted"/>
<evidence type="ECO:0000313" key="3">
    <source>
        <dbReference type="Proteomes" id="UP001316384"/>
    </source>
</evidence>
<feature type="region of interest" description="Disordered" evidence="1">
    <location>
        <begin position="162"/>
        <end position="191"/>
    </location>
</feature>
<evidence type="ECO:0000256" key="1">
    <source>
        <dbReference type="SAM" id="MobiDB-lite"/>
    </source>
</evidence>
<feature type="compositionally biased region" description="Low complexity" evidence="1">
    <location>
        <begin position="7"/>
        <end position="24"/>
    </location>
</feature>
<organism evidence="2 3">
    <name type="scientific">Cellulomonas xiejunii</name>
    <dbReference type="NCBI Taxonomy" id="2968083"/>
    <lineage>
        <taxon>Bacteria</taxon>
        <taxon>Bacillati</taxon>
        <taxon>Actinomycetota</taxon>
        <taxon>Actinomycetes</taxon>
        <taxon>Micrococcales</taxon>
        <taxon>Cellulomonadaceae</taxon>
        <taxon>Cellulomonas</taxon>
    </lineage>
</organism>
<dbReference type="RefSeq" id="WP_227577249.1">
    <property type="nucleotide sequence ID" value="NZ_CP101987.1"/>
</dbReference>
<protein>
    <submittedName>
        <fullName evidence="2">Uncharacterized protein</fullName>
    </submittedName>
</protein>
<accession>A0ABY5KUJ8</accession>
<dbReference type="Proteomes" id="UP001316384">
    <property type="component" value="Chromosome"/>
</dbReference>
<feature type="region of interest" description="Disordered" evidence="1">
    <location>
        <begin position="1"/>
        <end position="24"/>
    </location>
</feature>
<gene>
    <name evidence="2" type="ORF">NP048_05710</name>
</gene>